<keyword evidence="1" id="KW-0732">Signal</keyword>
<accession>A0ABV2TIH6</accession>
<dbReference type="Proteomes" id="UP001549691">
    <property type="component" value="Unassembled WGS sequence"/>
</dbReference>
<sequence>MKASVSTLAIRSLFALCSIASIGIASAADPVTDIMQKAYAPYRVALFKTNSNSQAEAQQAITQAQQSWGQIATQFGAKPAAPYDRDTDFAKSLAEVSKVYAKAAEEIGKNQLTEAHETLEHARDVMSEMRHRNNVIVYSDHMNAYHAQMELVLIDGPKTLAGPNGIQELTAQTGALEFLAARLKSEAPADYAKNDEFNTMLAAVQKSVADLKAALFTNDATKVKDALGKVKVPYSKMFIKFG</sequence>
<reference evidence="2 3" key="1">
    <citation type="submission" date="2024-07" db="EMBL/GenBank/DDBJ databases">
        <title>Uliginosibacterium flavum JJ3220;KACC:17644.</title>
        <authorList>
            <person name="Kim M.K."/>
        </authorList>
    </citation>
    <scope>NUCLEOTIDE SEQUENCE [LARGE SCALE GENOMIC DNA]</scope>
    <source>
        <strain evidence="2 3">KACC:17644</strain>
    </source>
</reference>
<evidence type="ECO:0000256" key="1">
    <source>
        <dbReference type="SAM" id="SignalP"/>
    </source>
</evidence>
<name>A0ABV2TIH6_9RHOO</name>
<gene>
    <name evidence="2" type="ORF">ABXR19_04065</name>
</gene>
<dbReference type="EMBL" id="JBEWZI010000003">
    <property type="protein sequence ID" value="MET7013353.1"/>
    <property type="molecule type" value="Genomic_DNA"/>
</dbReference>
<keyword evidence="3" id="KW-1185">Reference proteome</keyword>
<organism evidence="2 3">
    <name type="scientific">Uliginosibacterium flavum</name>
    <dbReference type="NCBI Taxonomy" id="1396831"/>
    <lineage>
        <taxon>Bacteria</taxon>
        <taxon>Pseudomonadati</taxon>
        <taxon>Pseudomonadota</taxon>
        <taxon>Betaproteobacteria</taxon>
        <taxon>Rhodocyclales</taxon>
        <taxon>Zoogloeaceae</taxon>
        <taxon>Uliginosibacterium</taxon>
    </lineage>
</organism>
<feature type="chain" id="PRO_5046200101" description="DUF3829 domain-containing protein" evidence="1">
    <location>
        <begin position="28"/>
        <end position="242"/>
    </location>
</feature>
<protein>
    <recommendedName>
        <fullName evidence="4">DUF3829 domain-containing protein</fullName>
    </recommendedName>
</protein>
<evidence type="ECO:0000313" key="3">
    <source>
        <dbReference type="Proteomes" id="UP001549691"/>
    </source>
</evidence>
<evidence type="ECO:0008006" key="4">
    <source>
        <dbReference type="Google" id="ProtNLM"/>
    </source>
</evidence>
<feature type="signal peptide" evidence="1">
    <location>
        <begin position="1"/>
        <end position="27"/>
    </location>
</feature>
<proteinExistence type="predicted"/>
<comment type="caution">
    <text evidence="2">The sequence shown here is derived from an EMBL/GenBank/DDBJ whole genome shotgun (WGS) entry which is preliminary data.</text>
</comment>
<dbReference type="RefSeq" id="WP_354599815.1">
    <property type="nucleotide sequence ID" value="NZ_JBEWZI010000003.1"/>
</dbReference>
<evidence type="ECO:0000313" key="2">
    <source>
        <dbReference type="EMBL" id="MET7013353.1"/>
    </source>
</evidence>